<reference evidence="2" key="1">
    <citation type="submission" date="2022-03" db="EMBL/GenBank/DDBJ databases">
        <authorList>
            <person name="Tunstrom K."/>
        </authorList>
    </citation>
    <scope>NUCLEOTIDE SEQUENCE</scope>
</reference>
<organism evidence="2 3">
    <name type="scientific">Euphydryas editha</name>
    <name type="common">Edith's checkerspot</name>
    <dbReference type="NCBI Taxonomy" id="104508"/>
    <lineage>
        <taxon>Eukaryota</taxon>
        <taxon>Metazoa</taxon>
        <taxon>Ecdysozoa</taxon>
        <taxon>Arthropoda</taxon>
        <taxon>Hexapoda</taxon>
        <taxon>Insecta</taxon>
        <taxon>Pterygota</taxon>
        <taxon>Neoptera</taxon>
        <taxon>Endopterygota</taxon>
        <taxon>Lepidoptera</taxon>
        <taxon>Glossata</taxon>
        <taxon>Ditrysia</taxon>
        <taxon>Papilionoidea</taxon>
        <taxon>Nymphalidae</taxon>
        <taxon>Nymphalinae</taxon>
        <taxon>Euphydryas</taxon>
    </lineage>
</organism>
<accession>A0AAU9UF30</accession>
<dbReference type="Proteomes" id="UP001153954">
    <property type="component" value="Unassembled WGS sequence"/>
</dbReference>
<evidence type="ECO:0000256" key="1">
    <source>
        <dbReference type="SAM" id="SignalP"/>
    </source>
</evidence>
<gene>
    <name evidence="2" type="ORF">EEDITHA_LOCUS12613</name>
</gene>
<evidence type="ECO:0000313" key="2">
    <source>
        <dbReference type="EMBL" id="CAH2097379.1"/>
    </source>
</evidence>
<keyword evidence="1" id="KW-0732">Signal</keyword>
<dbReference type="EMBL" id="CAKOGL010000018">
    <property type="protein sequence ID" value="CAH2097379.1"/>
    <property type="molecule type" value="Genomic_DNA"/>
</dbReference>
<keyword evidence="3" id="KW-1185">Reference proteome</keyword>
<proteinExistence type="predicted"/>
<comment type="caution">
    <text evidence="2">The sequence shown here is derived from an EMBL/GenBank/DDBJ whole genome shotgun (WGS) entry which is preliminary data.</text>
</comment>
<sequence>MTFTLHIIFLVITDFFIINSSTSEESRESIKPIFRYLKSNSVKSCEWCNMKPEKHRHDVNINRDLSESKEVIDLFDIPVLAAMAQNKGRINKQIISDAIGRLN</sequence>
<feature type="chain" id="PRO_5043975865" evidence="1">
    <location>
        <begin position="24"/>
        <end position="103"/>
    </location>
</feature>
<evidence type="ECO:0000313" key="3">
    <source>
        <dbReference type="Proteomes" id="UP001153954"/>
    </source>
</evidence>
<name>A0AAU9UF30_EUPED</name>
<feature type="signal peptide" evidence="1">
    <location>
        <begin position="1"/>
        <end position="23"/>
    </location>
</feature>
<dbReference type="AlphaFoldDB" id="A0AAU9UF30"/>
<protein>
    <submittedName>
        <fullName evidence="2">Uncharacterized protein</fullName>
    </submittedName>
</protein>